<evidence type="ECO:0000259" key="5">
    <source>
        <dbReference type="Pfam" id="PF00535"/>
    </source>
</evidence>
<evidence type="ECO:0000313" key="7">
    <source>
        <dbReference type="EMBL" id="KAK1745337.1"/>
    </source>
</evidence>
<evidence type="ECO:0000313" key="8">
    <source>
        <dbReference type="Proteomes" id="UP001224775"/>
    </source>
</evidence>
<dbReference type="PANTHER" id="PTHR11675:SF126">
    <property type="entry name" value="RICIN B LECTIN DOMAIN-CONTAINING PROTEIN"/>
    <property type="match status" value="1"/>
</dbReference>
<evidence type="ECO:0000256" key="4">
    <source>
        <dbReference type="SAM" id="Phobius"/>
    </source>
</evidence>
<proteinExistence type="predicted"/>
<dbReference type="GO" id="GO:0005794">
    <property type="term" value="C:Golgi apparatus"/>
    <property type="evidence" value="ECO:0007669"/>
    <property type="project" value="TreeGrafter"/>
</dbReference>
<keyword evidence="2" id="KW-1015">Disulfide bond</keyword>
<keyword evidence="1 7" id="KW-0808">Transferase</keyword>
<keyword evidence="4" id="KW-1133">Transmembrane helix</keyword>
<dbReference type="PANTHER" id="PTHR11675">
    <property type="entry name" value="N-ACETYLGALACTOSAMINYLTRANSFERASE"/>
    <property type="match status" value="1"/>
</dbReference>
<keyword evidence="4" id="KW-0812">Transmembrane</keyword>
<feature type="domain" description="Glycosyltransferase 2-like" evidence="5">
    <location>
        <begin position="245"/>
        <end position="387"/>
    </location>
</feature>
<dbReference type="InterPro" id="IPR001173">
    <property type="entry name" value="Glyco_trans_2-like"/>
</dbReference>
<dbReference type="InterPro" id="IPR029044">
    <property type="entry name" value="Nucleotide-diphossugar_trans"/>
</dbReference>
<keyword evidence="8" id="KW-1185">Reference proteome</keyword>
<protein>
    <submittedName>
        <fullName evidence="7">Polypeptide N-acetylgalactosaminyltransferase</fullName>
        <ecNumber evidence="7">2.4.1.41</ecNumber>
    </submittedName>
</protein>
<dbReference type="EC" id="2.4.1.41" evidence="7"/>
<keyword evidence="7" id="KW-0328">Glycosyltransferase</keyword>
<accession>A0AAD8YFP9</accession>
<feature type="region of interest" description="Disordered" evidence="3">
    <location>
        <begin position="59"/>
        <end position="188"/>
    </location>
</feature>
<evidence type="ECO:0000256" key="3">
    <source>
        <dbReference type="SAM" id="MobiDB-lite"/>
    </source>
</evidence>
<dbReference type="Gene3D" id="3.90.550.10">
    <property type="entry name" value="Spore Coat Polysaccharide Biosynthesis Protein SpsA, Chain A"/>
    <property type="match status" value="2"/>
</dbReference>
<dbReference type="EMBL" id="JATAAI010000006">
    <property type="protein sequence ID" value="KAK1745337.1"/>
    <property type="molecule type" value="Genomic_DNA"/>
</dbReference>
<name>A0AAD8YFP9_9STRA</name>
<dbReference type="Pfam" id="PF02709">
    <property type="entry name" value="Glyco_transf_7C"/>
    <property type="match status" value="1"/>
</dbReference>
<dbReference type="SUPFAM" id="SSF53448">
    <property type="entry name" value="Nucleotide-diphospho-sugar transferases"/>
    <property type="match status" value="2"/>
</dbReference>
<feature type="transmembrane region" description="Helical" evidence="4">
    <location>
        <begin position="26"/>
        <end position="43"/>
    </location>
</feature>
<feature type="compositionally biased region" description="Basic and acidic residues" evidence="3">
    <location>
        <begin position="99"/>
        <end position="108"/>
    </location>
</feature>
<dbReference type="Proteomes" id="UP001224775">
    <property type="component" value="Unassembled WGS sequence"/>
</dbReference>
<dbReference type="GO" id="GO:0006493">
    <property type="term" value="P:protein O-linked glycosylation"/>
    <property type="evidence" value="ECO:0007669"/>
    <property type="project" value="TreeGrafter"/>
</dbReference>
<feature type="compositionally biased region" description="Acidic residues" evidence="3">
    <location>
        <begin position="143"/>
        <end position="174"/>
    </location>
</feature>
<comment type="caution">
    <text evidence="7">The sequence shown here is derived from an EMBL/GenBank/DDBJ whole genome shotgun (WGS) entry which is preliminary data.</text>
</comment>
<keyword evidence="4" id="KW-0472">Membrane</keyword>
<feature type="compositionally biased region" description="Basic and acidic residues" evidence="3">
    <location>
        <begin position="116"/>
        <end position="129"/>
    </location>
</feature>
<reference evidence="7" key="1">
    <citation type="submission" date="2023-06" db="EMBL/GenBank/DDBJ databases">
        <title>Survivors Of The Sea: Transcriptome response of Skeletonema marinoi to long-term dormancy.</title>
        <authorList>
            <person name="Pinder M.I.M."/>
            <person name="Kourtchenko O."/>
            <person name="Robertson E.K."/>
            <person name="Larsson T."/>
            <person name="Maumus F."/>
            <person name="Osuna-Cruz C.M."/>
            <person name="Vancaester E."/>
            <person name="Stenow R."/>
            <person name="Vandepoele K."/>
            <person name="Ploug H."/>
            <person name="Bruchert V."/>
            <person name="Godhe A."/>
            <person name="Topel M."/>
        </authorList>
    </citation>
    <scope>NUCLEOTIDE SEQUENCE</scope>
    <source>
        <strain evidence="7">R05AC</strain>
    </source>
</reference>
<feature type="domain" description="Galactosyltransferase C-terminal" evidence="6">
    <location>
        <begin position="434"/>
        <end position="508"/>
    </location>
</feature>
<gene>
    <name evidence="7" type="ORF">QTG54_004628</name>
</gene>
<evidence type="ECO:0000256" key="1">
    <source>
        <dbReference type="ARBA" id="ARBA00022679"/>
    </source>
</evidence>
<organism evidence="7 8">
    <name type="scientific">Skeletonema marinoi</name>
    <dbReference type="NCBI Taxonomy" id="267567"/>
    <lineage>
        <taxon>Eukaryota</taxon>
        <taxon>Sar</taxon>
        <taxon>Stramenopiles</taxon>
        <taxon>Ochrophyta</taxon>
        <taxon>Bacillariophyta</taxon>
        <taxon>Coscinodiscophyceae</taxon>
        <taxon>Thalassiosirophycidae</taxon>
        <taxon>Thalassiosirales</taxon>
        <taxon>Skeletonemataceae</taxon>
        <taxon>Skeletonema</taxon>
        <taxon>Skeletonema marinoi-dohrnii complex</taxon>
    </lineage>
</organism>
<dbReference type="GO" id="GO:0004653">
    <property type="term" value="F:polypeptide N-acetylgalactosaminyltransferase activity"/>
    <property type="evidence" value="ECO:0007669"/>
    <property type="project" value="UniProtKB-EC"/>
</dbReference>
<feature type="domain" description="Glycosyltransferase 2-like" evidence="5">
    <location>
        <begin position="750"/>
        <end position="922"/>
    </location>
</feature>
<evidence type="ECO:0000259" key="6">
    <source>
        <dbReference type="Pfam" id="PF02709"/>
    </source>
</evidence>
<evidence type="ECO:0000256" key="2">
    <source>
        <dbReference type="ARBA" id="ARBA00023157"/>
    </source>
</evidence>
<dbReference type="Pfam" id="PF00535">
    <property type="entry name" value="Glycos_transf_2"/>
    <property type="match status" value="2"/>
</dbReference>
<dbReference type="InterPro" id="IPR027791">
    <property type="entry name" value="Galactosyl_T_C"/>
</dbReference>
<dbReference type="AlphaFoldDB" id="A0AAD8YFP9"/>
<sequence>MVNISASSRGSSRAAGNNNNMSMKRILLLSFITISTLGMYLYFRMLKAVNLGLNYQDKNNWDGRPKNIPPPPPKLVKNTLNGNGYVRKKNNDRSSGIVIKDKKDHEQQQVKMVSLPKDDVIDKNDKSETEQFDPIRNNNAATVDEEDDESTDGNDDTDDDDNNNDTDDNEESSVDEVPTPVWHMASDPDDSFERIFLTPEQKPKYKHFRDLGKGGPVNKGKGIKHFFNPICRHYRFDESRLPTVSVVITTQNEPDNWISITVESILARTPPNLLVDVIVVDDNGIPGHHGLPSNIRKNVDEAEWDYLKSLSPKVKVIQHDNREGCARSRLTGAKAATGEVLMFVDSHIEMESSTWYHHLAIPIVENPQTITMQTIDVIDDLGTKDYGAGAGPLQYGVVNDQFWFSYQVERFGDYMEPLDPKDFTEEELAERRGFKYNAESPHLREPYETPFGPGSLFAIRRDEFWRLGGYDEGLYVWGGENTEMAFKMWMCGGRMLMVPCSRVGHMYRQHKEKDGRGALTRWPPTLPQEMTDRLGCAYKNETYTGRFIVLRHPADNFTRITTRNNLRIMETYVGDHPAKLAYYKRMFGQEKLMPEFQRFIDEWKVDPAALKQVSLMKKNKCHDFEWWDKYVFMRLTGRHHPWHPHNGKYKQVNCGNHKAKTCQLCPQGNGRDWCNGDCSWCATSSKCFPAEELTQKCMKAPKKAALEASMKDVIEAVNMQKEKAGGIHLPPRERVKLPDSMKDKPILTISVVLPCGFEHDYFIRTAESVFYETPAEILKEIVIVDDASAPQLEQSWSEAAAAEFGVKYVRLNEPAGLIGAKQAGAEAATGDIIVFFDCHVKPDIDYWVPYVREISENYKRAVIPVITVLNVDTWTQPHRPAKGSGMSKCYLTFDAEFKWTNDKTPHVPIMSGGLLAISRKWFFEIGGYDSSMKGWGGENLDQSLRIWTCGGEIVSAPDSYVAHMWRDGSEKTKAKYKVGAGDAVKNRARAVKAHLGDWYKKTLSFPSFKRWQRQDLDTSSITDSFSDLTCENFEWYLQRFKYIYRDAGVLPSEVFQIAAVEVEGSSLCLELKTLGWTNFGHDDEIVLKECTDTHTQPQSQWWHGSNRLENGSCCGSLRAWNTDQCINGRGVSTGAEKVPTHTCNLDSGKEVSLTPSSDDGEELLLKVGLKDNCISLEKGSKLLTVVPCKDASKWFKRKPFTPIEYEMLSSETKAMWGGDN</sequence>